<sequence>MERRTLLIVLLVCSVMAATVESLPSPSYSFPLYKPVVPSLWRPKPWLPHPNARVVVTGNRYSSFGKPGNNTGHVTPGSWHSVRPVYEETRPGDCHTSRTLDMERRTLLVLLVCSCVLAGTAEASPFYFLPFMPLRSRSGYQPKPSHPSHKNARRRHREARK</sequence>
<feature type="transmembrane region" description="Helical" evidence="2">
    <location>
        <begin position="107"/>
        <end position="129"/>
    </location>
</feature>
<name>A0AAW0UUI4_SCYPA</name>
<keyword evidence="2" id="KW-0472">Membrane</keyword>
<evidence type="ECO:0000256" key="3">
    <source>
        <dbReference type="SAM" id="SignalP"/>
    </source>
</evidence>
<keyword evidence="2" id="KW-0812">Transmembrane</keyword>
<accession>A0AAW0UUI4</accession>
<comment type="caution">
    <text evidence="4">The sequence shown here is derived from an EMBL/GenBank/DDBJ whole genome shotgun (WGS) entry which is preliminary data.</text>
</comment>
<protein>
    <submittedName>
        <fullName evidence="4">Uncharacterized protein</fullName>
    </submittedName>
</protein>
<keyword evidence="3" id="KW-0732">Signal</keyword>
<organism evidence="4 5">
    <name type="scientific">Scylla paramamosain</name>
    <name type="common">Mud crab</name>
    <dbReference type="NCBI Taxonomy" id="85552"/>
    <lineage>
        <taxon>Eukaryota</taxon>
        <taxon>Metazoa</taxon>
        <taxon>Ecdysozoa</taxon>
        <taxon>Arthropoda</taxon>
        <taxon>Crustacea</taxon>
        <taxon>Multicrustacea</taxon>
        <taxon>Malacostraca</taxon>
        <taxon>Eumalacostraca</taxon>
        <taxon>Eucarida</taxon>
        <taxon>Decapoda</taxon>
        <taxon>Pleocyemata</taxon>
        <taxon>Brachyura</taxon>
        <taxon>Eubrachyura</taxon>
        <taxon>Portunoidea</taxon>
        <taxon>Portunidae</taxon>
        <taxon>Portuninae</taxon>
        <taxon>Scylla</taxon>
    </lineage>
</organism>
<feature type="signal peptide" evidence="3">
    <location>
        <begin position="1"/>
        <end position="22"/>
    </location>
</feature>
<keyword evidence="2" id="KW-1133">Transmembrane helix</keyword>
<dbReference type="Proteomes" id="UP001487740">
    <property type="component" value="Unassembled WGS sequence"/>
</dbReference>
<dbReference type="AlphaFoldDB" id="A0AAW0UUI4"/>
<feature type="chain" id="PRO_5044013212" evidence="3">
    <location>
        <begin position="23"/>
        <end position="161"/>
    </location>
</feature>
<feature type="compositionally biased region" description="Basic residues" evidence="1">
    <location>
        <begin position="146"/>
        <end position="161"/>
    </location>
</feature>
<reference evidence="4 5" key="1">
    <citation type="submission" date="2023-03" db="EMBL/GenBank/DDBJ databases">
        <title>High-quality genome of Scylla paramamosain provides insights in environmental adaptation.</title>
        <authorList>
            <person name="Zhang L."/>
        </authorList>
    </citation>
    <scope>NUCLEOTIDE SEQUENCE [LARGE SCALE GENOMIC DNA]</scope>
    <source>
        <strain evidence="4">LZ_2023a</strain>
        <tissue evidence="4">Muscle</tissue>
    </source>
</reference>
<gene>
    <name evidence="4" type="ORF">O3P69_000121</name>
</gene>
<proteinExistence type="predicted"/>
<evidence type="ECO:0000256" key="2">
    <source>
        <dbReference type="SAM" id="Phobius"/>
    </source>
</evidence>
<evidence type="ECO:0000313" key="5">
    <source>
        <dbReference type="Proteomes" id="UP001487740"/>
    </source>
</evidence>
<keyword evidence="5" id="KW-1185">Reference proteome</keyword>
<evidence type="ECO:0000256" key="1">
    <source>
        <dbReference type="SAM" id="MobiDB-lite"/>
    </source>
</evidence>
<evidence type="ECO:0000313" key="4">
    <source>
        <dbReference type="EMBL" id="KAK8403814.1"/>
    </source>
</evidence>
<feature type="region of interest" description="Disordered" evidence="1">
    <location>
        <begin position="139"/>
        <end position="161"/>
    </location>
</feature>
<dbReference type="EMBL" id="JARAKH010000005">
    <property type="protein sequence ID" value="KAK8403814.1"/>
    <property type="molecule type" value="Genomic_DNA"/>
</dbReference>